<proteinExistence type="predicted"/>
<feature type="compositionally biased region" description="Polar residues" evidence="1">
    <location>
        <begin position="55"/>
        <end position="85"/>
    </location>
</feature>
<feature type="region of interest" description="Disordered" evidence="1">
    <location>
        <begin position="36"/>
        <end position="93"/>
    </location>
</feature>
<gene>
    <name evidence="2" type="ORF">AFUS01_LOCUS13819</name>
</gene>
<organism evidence="2 3">
    <name type="scientific">Allacma fusca</name>
    <dbReference type="NCBI Taxonomy" id="39272"/>
    <lineage>
        <taxon>Eukaryota</taxon>
        <taxon>Metazoa</taxon>
        <taxon>Ecdysozoa</taxon>
        <taxon>Arthropoda</taxon>
        <taxon>Hexapoda</taxon>
        <taxon>Collembola</taxon>
        <taxon>Symphypleona</taxon>
        <taxon>Sminthuridae</taxon>
        <taxon>Allacma</taxon>
    </lineage>
</organism>
<evidence type="ECO:0000313" key="2">
    <source>
        <dbReference type="EMBL" id="CAG7724820.1"/>
    </source>
</evidence>
<keyword evidence="3" id="KW-1185">Reference proteome</keyword>
<evidence type="ECO:0000256" key="1">
    <source>
        <dbReference type="SAM" id="MobiDB-lite"/>
    </source>
</evidence>
<name>A0A8J2P575_9HEXA</name>
<accession>A0A8J2P575</accession>
<dbReference type="Proteomes" id="UP000708208">
    <property type="component" value="Unassembled WGS sequence"/>
</dbReference>
<protein>
    <submittedName>
        <fullName evidence="2">Uncharacterized protein</fullName>
    </submittedName>
</protein>
<sequence>MRRACESRITVVEAEIFFFVYQMTKESEKSLKVTRNVEATSAGGGGGSVIRLRASSGQSTPNNKKQRNNMAPSSEPSTTHSSQNGHQEDQVNGIRPQKPACCLCWCCCCSCSW</sequence>
<dbReference type="AlphaFoldDB" id="A0A8J2P575"/>
<evidence type="ECO:0000313" key="3">
    <source>
        <dbReference type="Proteomes" id="UP000708208"/>
    </source>
</evidence>
<reference evidence="2" key="1">
    <citation type="submission" date="2021-06" db="EMBL/GenBank/DDBJ databases">
        <authorList>
            <person name="Hodson N. C."/>
            <person name="Mongue J. A."/>
            <person name="Jaron S. K."/>
        </authorList>
    </citation>
    <scope>NUCLEOTIDE SEQUENCE</scope>
</reference>
<comment type="caution">
    <text evidence="2">The sequence shown here is derived from an EMBL/GenBank/DDBJ whole genome shotgun (WGS) entry which is preliminary data.</text>
</comment>
<dbReference type="EMBL" id="CAJVCH010114392">
    <property type="protein sequence ID" value="CAG7724820.1"/>
    <property type="molecule type" value="Genomic_DNA"/>
</dbReference>